<evidence type="ECO:0000313" key="3">
    <source>
        <dbReference type="Proteomes" id="UP001374803"/>
    </source>
</evidence>
<name>A0ABZ2L052_9BACT</name>
<keyword evidence="1" id="KW-0732">Signal</keyword>
<protein>
    <submittedName>
        <fullName evidence="2">Uncharacterized protein</fullName>
    </submittedName>
</protein>
<dbReference type="Proteomes" id="UP001374803">
    <property type="component" value="Chromosome"/>
</dbReference>
<feature type="signal peptide" evidence="1">
    <location>
        <begin position="1"/>
        <end position="28"/>
    </location>
</feature>
<accession>A0ABZ2L052</accession>
<proteinExistence type="predicted"/>
<feature type="chain" id="PRO_5046488967" evidence="1">
    <location>
        <begin position="29"/>
        <end position="642"/>
    </location>
</feature>
<evidence type="ECO:0000313" key="2">
    <source>
        <dbReference type="EMBL" id="WXB01962.1"/>
    </source>
</evidence>
<keyword evidence="3" id="KW-1185">Reference proteome</keyword>
<dbReference type="RefSeq" id="WP_394831583.1">
    <property type="nucleotide sequence ID" value="NZ_CP089929.1"/>
</dbReference>
<organism evidence="2 3">
    <name type="scientific">Pendulispora rubella</name>
    <dbReference type="NCBI Taxonomy" id="2741070"/>
    <lineage>
        <taxon>Bacteria</taxon>
        <taxon>Pseudomonadati</taxon>
        <taxon>Myxococcota</taxon>
        <taxon>Myxococcia</taxon>
        <taxon>Myxococcales</taxon>
        <taxon>Sorangiineae</taxon>
        <taxon>Pendulisporaceae</taxon>
        <taxon>Pendulispora</taxon>
    </lineage>
</organism>
<reference evidence="2" key="1">
    <citation type="submission" date="2021-12" db="EMBL/GenBank/DDBJ databases">
        <title>Discovery of the Pendulisporaceae a myxobacterial family with distinct sporulation behavior and unique specialized metabolism.</title>
        <authorList>
            <person name="Garcia R."/>
            <person name="Popoff A."/>
            <person name="Bader C.D."/>
            <person name="Loehr J."/>
            <person name="Walesch S."/>
            <person name="Walt C."/>
            <person name="Boldt J."/>
            <person name="Bunk B."/>
            <person name="Haeckl F.J.F.P.J."/>
            <person name="Gunesch A.P."/>
            <person name="Birkelbach J."/>
            <person name="Nuebel U."/>
            <person name="Pietschmann T."/>
            <person name="Bach T."/>
            <person name="Mueller R."/>
        </authorList>
    </citation>
    <scope>NUCLEOTIDE SEQUENCE</scope>
    <source>
        <strain evidence="2">MSr11367</strain>
    </source>
</reference>
<gene>
    <name evidence="2" type="ORF">LVJ94_34225</name>
</gene>
<sequence length="642" mass="69943">MTGLFASRARRGSLGLCLCLGIAASAQACSSQPDAESQVTTSSAEQGLAEGQLTKRAWIKKAAEVLRNGEGIGPDEDMNELMALSEDAILDRFMADPRFGDTMLAFNLYYLSRPAEQLKEPSPADPARSVYSSSVYAMPQAISGARAMVTGGDYFNIYSAAQPFFISPMRPAVPPFGEDPSIDPREANFKRVRDAVAQMRASAASGAKDQACSSIGFEARYAFGVSPYLDGAGFDRLVSQAVRETWFAPLADGDCQDPTVTAAQLVTKLDALKDGLEAVMAQAASLPTTVTNVSDIATLSVNVTGIAPLTPQTPFTQSGFWEVAKNSSTNVNRRRASYIWKTYFCDDLTPLAVPSSDGGHSEGKHGSAPECAACHYKLDPTAGLFRYNGKLGRNYEGKPTYFFDDDTSLAGASYEGYLDNWRKDGNWIVGVNKAPNTLHDSWRPTENKLSDMWGFMKRAPEVRSCLVRRMAEYFLGANQVYDGSWLAEVKADLKPGTGSSAKVKAIIRKLITSRTFSTSDPERGKCYDCVGGQCTEGPEKLPCEVNHIVQTRCVNCHSEINQAAHLRVKLTGLVQLADGTYGFDHEDPNGNKLTKNKSFRRIMQYITTGDPDEPGMRTMPPGGMDAGEKTILYKWLERNSIE</sequence>
<evidence type="ECO:0000256" key="1">
    <source>
        <dbReference type="SAM" id="SignalP"/>
    </source>
</evidence>
<dbReference type="EMBL" id="CP089983">
    <property type="protein sequence ID" value="WXB01962.1"/>
    <property type="molecule type" value="Genomic_DNA"/>
</dbReference>